<keyword evidence="2" id="KW-1185">Reference proteome</keyword>
<organism evidence="1 2">
    <name type="scientific">Papaver atlanticum</name>
    <dbReference type="NCBI Taxonomy" id="357466"/>
    <lineage>
        <taxon>Eukaryota</taxon>
        <taxon>Viridiplantae</taxon>
        <taxon>Streptophyta</taxon>
        <taxon>Embryophyta</taxon>
        <taxon>Tracheophyta</taxon>
        <taxon>Spermatophyta</taxon>
        <taxon>Magnoliopsida</taxon>
        <taxon>Ranunculales</taxon>
        <taxon>Papaveraceae</taxon>
        <taxon>Papaveroideae</taxon>
        <taxon>Papaver</taxon>
    </lineage>
</organism>
<accession>A0AAD4RYA3</accession>
<dbReference type="EMBL" id="JAJJMB010017052">
    <property type="protein sequence ID" value="KAI3842763.1"/>
    <property type="molecule type" value="Genomic_DNA"/>
</dbReference>
<comment type="caution">
    <text evidence="1">The sequence shown here is derived from an EMBL/GenBank/DDBJ whole genome shotgun (WGS) entry which is preliminary data.</text>
</comment>
<sequence>MKLGRVSTPLFYCRSEEISSGQNEKHWRIEDALIPHTLQIFPYINTYKGFNCYFSKRGAIHLSPYPFTIFKWVPRL</sequence>
<gene>
    <name evidence="1" type="ORF">MKW98_015430</name>
</gene>
<name>A0AAD4RYA3_9MAGN</name>
<dbReference type="AlphaFoldDB" id="A0AAD4RYA3"/>
<dbReference type="Proteomes" id="UP001202328">
    <property type="component" value="Unassembled WGS sequence"/>
</dbReference>
<evidence type="ECO:0000313" key="1">
    <source>
        <dbReference type="EMBL" id="KAI3842763.1"/>
    </source>
</evidence>
<evidence type="ECO:0000313" key="2">
    <source>
        <dbReference type="Proteomes" id="UP001202328"/>
    </source>
</evidence>
<proteinExistence type="predicted"/>
<protein>
    <submittedName>
        <fullName evidence="1">Uncharacterized protein</fullName>
    </submittedName>
</protein>
<reference evidence="1" key="1">
    <citation type="submission" date="2022-04" db="EMBL/GenBank/DDBJ databases">
        <title>A functionally conserved STORR gene fusion in Papaver species that diverged 16.8 million years ago.</title>
        <authorList>
            <person name="Catania T."/>
        </authorList>
    </citation>
    <scope>NUCLEOTIDE SEQUENCE</scope>
    <source>
        <strain evidence="1">S-188037</strain>
    </source>
</reference>